<evidence type="ECO:0000256" key="1">
    <source>
        <dbReference type="SAM" id="SignalP"/>
    </source>
</evidence>
<feature type="signal peptide" evidence="1">
    <location>
        <begin position="1"/>
        <end position="21"/>
    </location>
</feature>
<evidence type="ECO:0000313" key="3">
    <source>
        <dbReference type="Proteomes" id="UP000011728"/>
    </source>
</evidence>
<accession>M1MK76</accession>
<dbReference type="RefSeq" id="WP_015394620.1">
    <property type="nucleotide sequence ID" value="NC_020291.1"/>
</dbReference>
<dbReference type="PATRIC" id="fig|931276.5.peg.4592"/>
<reference evidence="2 3" key="1">
    <citation type="submission" date="2013-02" db="EMBL/GenBank/DDBJ databases">
        <title>Genome sequence of Clostridium saccharoperbutylacetonicum N1-4(HMT).</title>
        <authorList>
            <person name="Poehlein A."/>
            <person name="Daniel R."/>
        </authorList>
    </citation>
    <scope>NUCLEOTIDE SEQUENCE [LARGE SCALE GENOMIC DNA]</scope>
    <source>
        <strain evidence="3">N1-4(HMT)</strain>
    </source>
</reference>
<dbReference type="AlphaFoldDB" id="M1MK76"/>
<dbReference type="KEGG" id="csr:Cspa_c45560"/>
<keyword evidence="3" id="KW-1185">Reference proteome</keyword>
<evidence type="ECO:0000313" key="2">
    <source>
        <dbReference type="EMBL" id="AGF58309.1"/>
    </source>
</evidence>
<proteinExistence type="predicted"/>
<feature type="chain" id="PRO_5004015817" evidence="1">
    <location>
        <begin position="22"/>
        <end position="158"/>
    </location>
</feature>
<dbReference type="Proteomes" id="UP000011728">
    <property type="component" value="Chromosome"/>
</dbReference>
<dbReference type="EMBL" id="CP004121">
    <property type="protein sequence ID" value="AGF58309.1"/>
    <property type="molecule type" value="Genomic_DNA"/>
</dbReference>
<organism evidence="2 3">
    <name type="scientific">Clostridium saccharoperbutylacetonicum N1-4(HMT)</name>
    <dbReference type="NCBI Taxonomy" id="931276"/>
    <lineage>
        <taxon>Bacteria</taxon>
        <taxon>Bacillati</taxon>
        <taxon>Bacillota</taxon>
        <taxon>Clostridia</taxon>
        <taxon>Eubacteriales</taxon>
        <taxon>Clostridiaceae</taxon>
        <taxon>Clostridium</taxon>
    </lineage>
</organism>
<gene>
    <name evidence="2" type="ORF">Cspa_c45560</name>
</gene>
<dbReference type="OrthoDB" id="2059500at2"/>
<keyword evidence="1" id="KW-0732">Signal</keyword>
<dbReference type="eggNOG" id="COG0535">
    <property type="taxonomic scope" value="Bacteria"/>
</dbReference>
<protein>
    <submittedName>
        <fullName evidence="2">Uncharacterized protein</fullName>
    </submittedName>
</protein>
<sequence length="158" mass="17933">MKKGIVSILSTVAGVAIGAGATTYLANKSKNQQQGCIERYTTYYNMLNQWLILKTEGRSLEEYFKENNYNKVAIYGMGELGCRLYEDLKDTSIEVKYCIDRNLDGVYSELDVFSLDDELEEVDAIVVSPVYDFEVIEKNISEKVDYSVISLEDVIYAI</sequence>
<name>M1MK76_9CLOT</name>
<dbReference type="HOGENOM" id="CLU_136653_0_0_9"/>